<proteinExistence type="predicted"/>
<organism evidence="2 3">
    <name type="scientific">Methylomonas fluvii</name>
    <dbReference type="NCBI Taxonomy" id="1854564"/>
    <lineage>
        <taxon>Bacteria</taxon>
        <taxon>Pseudomonadati</taxon>
        <taxon>Pseudomonadota</taxon>
        <taxon>Gammaproteobacteria</taxon>
        <taxon>Methylococcales</taxon>
        <taxon>Methylococcaceae</taxon>
        <taxon>Methylomonas</taxon>
    </lineage>
</organism>
<dbReference type="InterPro" id="IPR046744">
    <property type="entry name" value="DUF6794"/>
</dbReference>
<dbReference type="Pfam" id="PF20594">
    <property type="entry name" value="DUF6794"/>
    <property type="match status" value="1"/>
</dbReference>
<evidence type="ECO:0000313" key="2">
    <source>
        <dbReference type="EMBL" id="MBD9362325.1"/>
    </source>
</evidence>
<accession>A0ABR9DGU6</accession>
<dbReference type="RefSeq" id="WP_192395109.1">
    <property type="nucleotide sequence ID" value="NZ_CAJHIU010000003.1"/>
</dbReference>
<evidence type="ECO:0000313" key="3">
    <source>
        <dbReference type="Proteomes" id="UP000641152"/>
    </source>
</evidence>
<dbReference type="EMBL" id="JACXST010000003">
    <property type="protein sequence ID" value="MBD9362325.1"/>
    <property type="molecule type" value="Genomic_DNA"/>
</dbReference>
<protein>
    <recommendedName>
        <fullName evidence="1">DUF6794 domain-containing protein</fullName>
    </recommendedName>
</protein>
<comment type="caution">
    <text evidence="2">The sequence shown here is derived from an EMBL/GenBank/DDBJ whole genome shotgun (WGS) entry which is preliminary data.</text>
</comment>
<sequence>MEEDELINLHFCLGVAIRNAFGLHKSDSELLAAFGVGIHPDDANGLIIKALWKRLQNGEE</sequence>
<reference evidence="2 3" key="1">
    <citation type="submission" date="2020-09" db="EMBL/GenBank/DDBJ databases">
        <title>Methylomonas albis sp. nov. and Methylomonas fluvii sp. nov.: Two cold-adapted methanotrophs from the River Elbe and an amended description of Methylovulum psychrotolerans strain Eb1.</title>
        <authorList>
            <person name="Bussmann I.K."/>
            <person name="Klings K.-W."/>
            <person name="Warnstedt J."/>
            <person name="Hoppert M."/>
            <person name="Saborowski A."/>
            <person name="Horn F."/>
            <person name="Liebner S."/>
        </authorList>
    </citation>
    <scope>NUCLEOTIDE SEQUENCE [LARGE SCALE GENOMIC DNA]</scope>
    <source>
        <strain evidence="2 3">EbB</strain>
    </source>
</reference>
<name>A0ABR9DGU6_9GAMM</name>
<evidence type="ECO:0000259" key="1">
    <source>
        <dbReference type="Pfam" id="PF20594"/>
    </source>
</evidence>
<gene>
    <name evidence="2" type="ORF">EBB_17765</name>
</gene>
<dbReference type="Proteomes" id="UP000641152">
    <property type="component" value="Unassembled WGS sequence"/>
</dbReference>
<keyword evidence="3" id="KW-1185">Reference proteome</keyword>
<feature type="domain" description="DUF6794" evidence="1">
    <location>
        <begin position="1"/>
        <end position="55"/>
    </location>
</feature>